<evidence type="ECO:0000256" key="4">
    <source>
        <dbReference type="ARBA" id="ARBA00019465"/>
    </source>
</evidence>
<proteinExistence type="inferred from homology"/>
<keyword evidence="5 10" id="KW-0566">Pantothenate biosynthesis</keyword>
<comment type="pathway">
    <text evidence="1 10">Cofactor biosynthesis; (R)-pantothenate biosynthesis; (R)-pantoate from 3-methyl-2-oxobutanoate: step 2/2.</text>
</comment>
<dbReference type="InterPro" id="IPR013752">
    <property type="entry name" value="KPA_reductase"/>
</dbReference>
<feature type="domain" description="Ketopantoate reductase N-terminal" evidence="11">
    <location>
        <begin position="4"/>
        <end position="153"/>
    </location>
</feature>
<evidence type="ECO:0000256" key="5">
    <source>
        <dbReference type="ARBA" id="ARBA00022655"/>
    </source>
</evidence>
<evidence type="ECO:0000256" key="8">
    <source>
        <dbReference type="ARBA" id="ARBA00032024"/>
    </source>
</evidence>
<dbReference type="Pfam" id="PF02558">
    <property type="entry name" value="ApbA"/>
    <property type="match status" value="1"/>
</dbReference>
<dbReference type="Pfam" id="PF08546">
    <property type="entry name" value="ApbA_C"/>
    <property type="match status" value="1"/>
</dbReference>
<evidence type="ECO:0000313" key="14">
    <source>
        <dbReference type="Proteomes" id="UP001562065"/>
    </source>
</evidence>
<evidence type="ECO:0000256" key="9">
    <source>
        <dbReference type="ARBA" id="ARBA00048793"/>
    </source>
</evidence>
<evidence type="ECO:0000256" key="6">
    <source>
        <dbReference type="ARBA" id="ARBA00022857"/>
    </source>
</evidence>
<evidence type="ECO:0000256" key="10">
    <source>
        <dbReference type="RuleBase" id="RU362068"/>
    </source>
</evidence>
<dbReference type="InterPro" id="IPR013332">
    <property type="entry name" value="KPR_N"/>
</dbReference>
<dbReference type="InterPro" id="IPR013328">
    <property type="entry name" value="6PGD_dom2"/>
</dbReference>
<comment type="similarity">
    <text evidence="2 10">Belongs to the ketopantoate reductase family.</text>
</comment>
<dbReference type="RefSeq" id="WP_369455371.1">
    <property type="nucleotide sequence ID" value="NZ_JBGCUO010000001.1"/>
</dbReference>
<reference evidence="13 14" key="1">
    <citation type="submission" date="2024-07" db="EMBL/GenBank/DDBJ databases">
        <authorList>
            <person name="Ren Q."/>
        </authorList>
    </citation>
    <scope>NUCLEOTIDE SEQUENCE [LARGE SCALE GENOMIC DNA]</scope>
    <source>
        <strain evidence="13 14">REN37</strain>
    </source>
</reference>
<evidence type="ECO:0000256" key="2">
    <source>
        <dbReference type="ARBA" id="ARBA00007870"/>
    </source>
</evidence>
<evidence type="ECO:0000259" key="12">
    <source>
        <dbReference type="Pfam" id="PF08546"/>
    </source>
</evidence>
<keyword evidence="6 10" id="KW-0521">NADP</keyword>
<dbReference type="Proteomes" id="UP001562065">
    <property type="component" value="Unassembled WGS sequence"/>
</dbReference>
<comment type="catalytic activity">
    <reaction evidence="9 10">
        <text>(R)-pantoate + NADP(+) = 2-dehydropantoate + NADPH + H(+)</text>
        <dbReference type="Rhea" id="RHEA:16233"/>
        <dbReference type="ChEBI" id="CHEBI:11561"/>
        <dbReference type="ChEBI" id="CHEBI:15378"/>
        <dbReference type="ChEBI" id="CHEBI:15980"/>
        <dbReference type="ChEBI" id="CHEBI:57783"/>
        <dbReference type="ChEBI" id="CHEBI:58349"/>
        <dbReference type="EC" id="1.1.1.169"/>
    </reaction>
</comment>
<organism evidence="13 14">
    <name type="scientific">Isoalcanivorax beigongshangi</name>
    <dbReference type="NCBI Taxonomy" id="3238810"/>
    <lineage>
        <taxon>Bacteria</taxon>
        <taxon>Pseudomonadati</taxon>
        <taxon>Pseudomonadota</taxon>
        <taxon>Gammaproteobacteria</taxon>
        <taxon>Oceanospirillales</taxon>
        <taxon>Alcanivoracaceae</taxon>
        <taxon>Isoalcanivorax</taxon>
    </lineage>
</organism>
<protein>
    <recommendedName>
        <fullName evidence="4 10">2-dehydropantoate 2-reductase</fullName>
        <ecNumber evidence="3 10">1.1.1.169</ecNumber>
    </recommendedName>
    <alternativeName>
        <fullName evidence="8 10">Ketopantoate reductase</fullName>
    </alternativeName>
</protein>
<feature type="domain" description="Ketopantoate reductase C-terminal" evidence="12">
    <location>
        <begin position="179"/>
        <end position="301"/>
    </location>
</feature>
<dbReference type="SUPFAM" id="SSF51735">
    <property type="entry name" value="NAD(P)-binding Rossmann-fold domains"/>
    <property type="match status" value="1"/>
</dbReference>
<evidence type="ECO:0000259" key="11">
    <source>
        <dbReference type="Pfam" id="PF02558"/>
    </source>
</evidence>
<keyword evidence="14" id="KW-1185">Reference proteome</keyword>
<dbReference type="NCBIfam" id="TIGR00745">
    <property type="entry name" value="apbA_panE"/>
    <property type="match status" value="1"/>
</dbReference>
<dbReference type="SUPFAM" id="SSF48179">
    <property type="entry name" value="6-phosphogluconate dehydrogenase C-terminal domain-like"/>
    <property type="match status" value="1"/>
</dbReference>
<dbReference type="InterPro" id="IPR036291">
    <property type="entry name" value="NAD(P)-bd_dom_sf"/>
</dbReference>
<evidence type="ECO:0000256" key="7">
    <source>
        <dbReference type="ARBA" id="ARBA00023002"/>
    </source>
</evidence>
<dbReference type="InterPro" id="IPR051402">
    <property type="entry name" value="KPR-Related"/>
</dbReference>
<dbReference type="InterPro" id="IPR003710">
    <property type="entry name" value="ApbA"/>
</dbReference>
<dbReference type="InterPro" id="IPR008927">
    <property type="entry name" value="6-PGluconate_DH-like_C_sf"/>
</dbReference>
<dbReference type="EMBL" id="JBGCUO010000001">
    <property type="protein sequence ID" value="MEY1662130.1"/>
    <property type="molecule type" value="Genomic_DNA"/>
</dbReference>
<comment type="function">
    <text evidence="10">Catalyzes the NADPH-dependent reduction of ketopantoate into pantoic acid.</text>
</comment>
<comment type="caution">
    <text evidence="13">The sequence shown here is derived from an EMBL/GenBank/DDBJ whole genome shotgun (WGS) entry which is preliminary data.</text>
</comment>
<dbReference type="EC" id="1.1.1.169" evidence="3 10"/>
<dbReference type="Gene3D" id="3.40.50.720">
    <property type="entry name" value="NAD(P)-binding Rossmann-like Domain"/>
    <property type="match status" value="1"/>
</dbReference>
<keyword evidence="7 10" id="KW-0560">Oxidoreductase</keyword>
<evidence type="ECO:0000256" key="3">
    <source>
        <dbReference type="ARBA" id="ARBA00013014"/>
    </source>
</evidence>
<evidence type="ECO:0000313" key="13">
    <source>
        <dbReference type="EMBL" id="MEY1662130.1"/>
    </source>
</evidence>
<dbReference type="PANTHER" id="PTHR21708">
    <property type="entry name" value="PROBABLE 2-DEHYDROPANTOATE 2-REDUCTASE"/>
    <property type="match status" value="1"/>
</dbReference>
<evidence type="ECO:0000256" key="1">
    <source>
        <dbReference type="ARBA" id="ARBA00004994"/>
    </source>
</evidence>
<sequence length="310" mass="33243">MSHVLIVGAGAIGAFYGAILKRAGWRVSVVLRSEYQVVAEYGFTFTHSPLGDLSWRPDGVYRDGDVLTDAADYVVLTSKVLDDLDRGALLRPWLAPHSRIVLIQNGLDIERAVAEALPQHELISAIAFVGVSRTAPGELVHNSYGHLSLGCYPSGISDSVTALAQALEQGGIAAKAVDNVVRERWLKSVWNAPFNPLSVLGNGADTVQMLDAPGAESLVRALMAEVLAVASAEGHDFPPNLIDAQIAGTRKMPGYRNSMALDYLAGRPIELQAILGNIVDIAARHQLAVPHLQTVLTALRIRQWPAAQPV</sequence>
<gene>
    <name evidence="13" type="ORF">AB5I84_08225</name>
</gene>
<name>A0ABV4AKC0_9GAMM</name>
<dbReference type="PANTHER" id="PTHR21708:SF26">
    <property type="entry name" value="2-DEHYDROPANTOATE 2-REDUCTASE"/>
    <property type="match status" value="1"/>
</dbReference>
<accession>A0ABV4AKC0</accession>
<dbReference type="Gene3D" id="1.10.1040.10">
    <property type="entry name" value="N-(1-d-carboxylethyl)-l-norvaline Dehydrogenase, domain 2"/>
    <property type="match status" value="1"/>
</dbReference>